<dbReference type="RefSeq" id="WP_104793463.1">
    <property type="nucleotide sequence ID" value="NZ_PTPZ01000003.1"/>
</dbReference>
<dbReference type="Proteomes" id="UP000238565">
    <property type="component" value="Unassembled WGS sequence"/>
</dbReference>
<evidence type="ECO:0000256" key="1">
    <source>
        <dbReference type="SAM" id="Coils"/>
    </source>
</evidence>
<accession>A0A2S7I5C3</accession>
<protein>
    <submittedName>
        <fullName evidence="2">Tetracycline regulation of excision, RteC</fullName>
    </submittedName>
</protein>
<dbReference type="Pfam" id="PF09357">
    <property type="entry name" value="RteC"/>
    <property type="match status" value="1"/>
</dbReference>
<dbReference type="InterPro" id="IPR018534">
    <property type="entry name" value="Tet_reg_excision_RteC"/>
</dbReference>
<comment type="caution">
    <text evidence="2">The sequence shown here is derived from an EMBL/GenBank/DDBJ whole genome shotgun (WGS) entry which is preliminary data.</text>
</comment>
<sequence>METKSIELLREINGQIEFLESEFDNILQKSEEIIKVILKTLEQLKKMIIKHKFKSKHEEILFFKSIKPQFTSKLYYHMAIYRIASQAPIGGASILKNYYEAEQANIKDFFDKNLDFYQYYRTNSTFLDEKYFMRGNVDFKINLNNYYFEFDPKFSTTQDCKVALIMANDLLSIYIDKKIIELEKALNGIYTTQTSKLQWTASKVALIELIYALQTEGVFNNGTANVKDIADQFQETFNVDLGQYRRMFLDIRTRKDDRAKFINTLKDKLLLRMEETDENF</sequence>
<feature type="coiled-coil region" evidence="1">
    <location>
        <begin position="9"/>
        <end position="47"/>
    </location>
</feature>
<gene>
    <name evidence="2" type="ORF">C3729_06825</name>
</gene>
<proteinExistence type="predicted"/>
<keyword evidence="1" id="KW-0175">Coiled coil</keyword>
<dbReference type="EMBL" id="PTPZ01000003">
    <property type="protein sequence ID" value="PPZ91770.1"/>
    <property type="molecule type" value="Genomic_DNA"/>
</dbReference>
<organism evidence="2 3">
    <name type="scientific">Cloacibacterium normanense</name>
    <dbReference type="NCBI Taxonomy" id="237258"/>
    <lineage>
        <taxon>Bacteria</taxon>
        <taxon>Pseudomonadati</taxon>
        <taxon>Bacteroidota</taxon>
        <taxon>Flavobacteriia</taxon>
        <taxon>Flavobacteriales</taxon>
        <taxon>Weeksellaceae</taxon>
    </lineage>
</organism>
<reference evidence="2 3" key="1">
    <citation type="submission" date="2018-02" db="EMBL/GenBank/DDBJ databases">
        <title>Draft genome sequence of bacterial isolates from marine environment.</title>
        <authorList>
            <person name="Singh S.K."/>
            <person name="Hill R."/>
            <person name="Major S."/>
            <person name="Cai H."/>
            <person name="Li Y."/>
        </authorList>
    </citation>
    <scope>NUCLEOTIDE SEQUENCE [LARGE SCALE GENOMIC DNA]</scope>
    <source>
        <strain evidence="2 3">IMET F</strain>
    </source>
</reference>
<name>A0A2S7I5C3_9FLAO</name>
<evidence type="ECO:0000313" key="3">
    <source>
        <dbReference type="Proteomes" id="UP000238565"/>
    </source>
</evidence>
<evidence type="ECO:0000313" key="2">
    <source>
        <dbReference type="EMBL" id="PPZ91770.1"/>
    </source>
</evidence>
<dbReference type="AlphaFoldDB" id="A0A2S7I5C3"/>